<comment type="similarity">
    <text evidence="1">Belongs to the HGH1 family.</text>
</comment>
<dbReference type="InterPro" id="IPR011989">
    <property type="entry name" value="ARM-like"/>
</dbReference>
<evidence type="ECO:0000259" key="4">
    <source>
        <dbReference type="Pfam" id="PF04064"/>
    </source>
</evidence>
<dbReference type="AlphaFoldDB" id="A0A2I0A709"/>
<evidence type="ECO:0000256" key="1">
    <source>
        <dbReference type="ARBA" id="ARBA00006712"/>
    </source>
</evidence>
<dbReference type="Gene3D" id="1.25.10.10">
    <property type="entry name" value="Leucine-rich Repeat Variant"/>
    <property type="match status" value="1"/>
</dbReference>
<gene>
    <name evidence="5" type="ORF">AXF42_Ash002681</name>
</gene>
<dbReference type="InterPro" id="IPR007205">
    <property type="entry name" value="Protein_HGH1_N"/>
</dbReference>
<sequence>MAGELEELLGFLSSPSRQVSLDSYSYFLSILGHGGLRSLSPLLQVKASAVDIVRGLTGSDDGLETLASRSDLTLLPLLRLLGDHSDISCPAADALINLSQNPTMAEKLVSLRAVDDAMEVIYKPDGADARLSRLLVMLLANLTQSDSGIASLLQDTFEHVASVLVNVSKVEAGRRILLQPKGSLLKQIIRQSDSTNPLRKKGVSGTIRNCCFEADKQLHNLLSLSEYLWPALLLPVAGKKAYSEQDMTKMPPELSNALSHEREPVHDPEIRKQALETLYLIVLQNAGRSALWSVNGPRILQVGYEDEEDPKVMEAYELVGSLVNYSLTHNS</sequence>
<dbReference type="InterPro" id="IPR039717">
    <property type="entry name" value="Hgh1"/>
</dbReference>
<dbReference type="Pfam" id="PF04063">
    <property type="entry name" value="DUF383"/>
    <property type="match status" value="1"/>
</dbReference>
<evidence type="ECO:0000259" key="3">
    <source>
        <dbReference type="Pfam" id="PF04063"/>
    </source>
</evidence>
<keyword evidence="6" id="KW-1185">Reference proteome</keyword>
<dbReference type="PANTHER" id="PTHR13387:SF9">
    <property type="entry name" value="PROTEIN HGH1 HOMOLOG"/>
    <property type="match status" value="1"/>
</dbReference>
<dbReference type="EMBL" id="KZ452013">
    <property type="protein sequence ID" value="PKA51318.1"/>
    <property type="molecule type" value="Genomic_DNA"/>
</dbReference>
<dbReference type="Pfam" id="PF04064">
    <property type="entry name" value="DUF384"/>
    <property type="match status" value="1"/>
</dbReference>
<protein>
    <recommendedName>
        <fullName evidence="2">Protein HGH1 homolog</fullName>
    </recommendedName>
</protein>
<dbReference type="InterPro" id="IPR016024">
    <property type="entry name" value="ARM-type_fold"/>
</dbReference>
<dbReference type="Proteomes" id="UP000236161">
    <property type="component" value="Unassembled WGS sequence"/>
</dbReference>
<dbReference type="PANTHER" id="PTHR13387">
    <property type="entry name" value="PROTEIN HGH1 HOMOLOG"/>
    <property type="match status" value="1"/>
</dbReference>
<feature type="domain" description="Protein HGH1 C-terminal" evidence="4">
    <location>
        <begin position="277"/>
        <end position="322"/>
    </location>
</feature>
<dbReference type="OrthoDB" id="338814at2759"/>
<dbReference type="STRING" id="1088818.A0A2I0A709"/>
<evidence type="ECO:0000313" key="6">
    <source>
        <dbReference type="Proteomes" id="UP000236161"/>
    </source>
</evidence>
<organism evidence="5 6">
    <name type="scientific">Apostasia shenzhenica</name>
    <dbReference type="NCBI Taxonomy" id="1088818"/>
    <lineage>
        <taxon>Eukaryota</taxon>
        <taxon>Viridiplantae</taxon>
        <taxon>Streptophyta</taxon>
        <taxon>Embryophyta</taxon>
        <taxon>Tracheophyta</taxon>
        <taxon>Spermatophyta</taxon>
        <taxon>Magnoliopsida</taxon>
        <taxon>Liliopsida</taxon>
        <taxon>Asparagales</taxon>
        <taxon>Orchidaceae</taxon>
        <taxon>Apostasioideae</taxon>
        <taxon>Apostasia</taxon>
    </lineage>
</organism>
<dbReference type="InterPro" id="IPR007206">
    <property type="entry name" value="Protein_HGH1_C"/>
</dbReference>
<feature type="domain" description="Protein HGH1 N-terminal" evidence="3">
    <location>
        <begin position="90"/>
        <end position="272"/>
    </location>
</feature>
<reference evidence="5 6" key="1">
    <citation type="journal article" date="2017" name="Nature">
        <title>The Apostasia genome and the evolution of orchids.</title>
        <authorList>
            <person name="Zhang G.Q."/>
            <person name="Liu K.W."/>
            <person name="Li Z."/>
            <person name="Lohaus R."/>
            <person name="Hsiao Y.Y."/>
            <person name="Niu S.C."/>
            <person name="Wang J.Y."/>
            <person name="Lin Y.C."/>
            <person name="Xu Q."/>
            <person name="Chen L.J."/>
            <person name="Yoshida K."/>
            <person name="Fujiwara S."/>
            <person name="Wang Z.W."/>
            <person name="Zhang Y.Q."/>
            <person name="Mitsuda N."/>
            <person name="Wang M."/>
            <person name="Liu G.H."/>
            <person name="Pecoraro L."/>
            <person name="Huang H.X."/>
            <person name="Xiao X.J."/>
            <person name="Lin M."/>
            <person name="Wu X.Y."/>
            <person name="Wu W.L."/>
            <person name="Chen Y.Y."/>
            <person name="Chang S.B."/>
            <person name="Sakamoto S."/>
            <person name="Ohme-Takagi M."/>
            <person name="Yagi M."/>
            <person name="Zeng S.J."/>
            <person name="Shen C.Y."/>
            <person name="Yeh C.M."/>
            <person name="Luo Y.B."/>
            <person name="Tsai W.C."/>
            <person name="Van de Peer Y."/>
            <person name="Liu Z.J."/>
        </authorList>
    </citation>
    <scope>NUCLEOTIDE SEQUENCE [LARGE SCALE GENOMIC DNA]</scope>
    <source>
        <strain evidence="6">cv. Shenzhen</strain>
        <tissue evidence="5">Stem</tissue>
    </source>
</reference>
<evidence type="ECO:0000256" key="2">
    <source>
        <dbReference type="ARBA" id="ARBA00014076"/>
    </source>
</evidence>
<evidence type="ECO:0000313" key="5">
    <source>
        <dbReference type="EMBL" id="PKA51318.1"/>
    </source>
</evidence>
<dbReference type="SUPFAM" id="SSF48371">
    <property type="entry name" value="ARM repeat"/>
    <property type="match status" value="1"/>
</dbReference>
<proteinExistence type="inferred from homology"/>
<accession>A0A2I0A709</accession>
<name>A0A2I0A709_9ASPA</name>